<gene>
    <name evidence="1" type="ORF">CAEBREN_21938</name>
</gene>
<dbReference type="Proteomes" id="UP000008068">
    <property type="component" value="Unassembled WGS sequence"/>
</dbReference>
<accession>G0MJG9</accession>
<dbReference type="AlphaFoldDB" id="G0MJG9"/>
<dbReference type="InParanoid" id="G0MJG9"/>
<evidence type="ECO:0008006" key="3">
    <source>
        <dbReference type="Google" id="ProtNLM"/>
    </source>
</evidence>
<evidence type="ECO:0000313" key="1">
    <source>
        <dbReference type="EMBL" id="EGT32446.1"/>
    </source>
</evidence>
<dbReference type="PANTHER" id="PTHR21503">
    <property type="entry name" value="F-BOX-CONTAINING HYPOTHETICAL PROTEIN C.ELEGANS"/>
    <property type="match status" value="1"/>
</dbReference>
<organism evidence="2">
    <name type="scientific">Caenorhabditis brenneri</name>
    <name type="common">Nematode worm</name>
    <dbReference type="NCBI Taxonomy" id="135651"/>
    <lineage>
        <taxon>Eukaryota</taxon>
        <taxon>Metazoa</taxon>
        <taxon>Ecdysozoa</taxon>
        <taxon>Nematoda</taxon>
        <taxon>Chromadorea</taxon>
        <taxon>Rhabditida</taxon>
        <taxon>Rhabditina</taxon>
        <taxon>Rhabditomorpha</taxon>
        <taxon>Rhabditoidea</taxon>
        <taxon>Rhabditidae</taxon>
        <taxon>Peloderinae</taxon>
        <taxon>Caenorhabditis</taxon>
    </lineage>
</organism>
<protein>
    <recommendedName>
        <fullName evidence="3">F-box domain-containing protein</fullName>
    </recommendedName>
</protein>
<dbReference type="EMBL" id="GL379797">
    <property type="protein sequence ID" value="EGT32446.1"/>
    <property type="molecule type" value="Genomic_DNA"/>
</dbReference>
<sequence length="355" mass="41678">MLPRNPPETFLFLKLPHFPLKYVINQMDFRSVIYLTMKYRRFKRAVESAKFHVDQLHFQLGKWYKNLVVTHQGQDFVIETEYKENNNGSTGMKLNGVATPIRYRGLFGIKVFAESEEAKMHLLEKITQHLLSILWVQTFTARFLFKYDFENLFIWKYTKKFGKFKIDPLVNTELVLSPRELNFLLEDIKIDEPELDLKVENGYKYQNYPLQGSTINLPNFNFIDLDKLTIGPDCVSFSMDKFSISIPNACGNRLIKEWIAGKNEKLEELKFNVQDFFEGSNSNEDLLEGITTTVNTFSQKQLNKRGVWNTAMRVPLLDIKRSTDGRLGTISRREWHVILYVWHPKHIDELENESG</sequence>
<reference evidence="2" key="1">
    <citation type="submission" date="2011-07" db="EMBL/GenBank/DDBJ databases">
        <authorList>
            <consortium name="Caenorhabditis brenneri Sequencing and Analysis Consortium"/>
            <person name="Wilson R.K."/>
        </authorList>
    </citation>
    <scope>NUCLEOTIDE SEQUENCE [LARGE SCALE GENOMIC DNA]</scope>
    <source>
        <strain evidence="2">PB2801</strain>
    </source>
</reference>
<dbReference type="HOGENOM" id="CLU_063118_0_0_1"/>
<name>G0MJG9_CAEBE</name>
<dbReference type="PANTHER" id="PTHR21503:SF8">
    <property type="entry name" value="F-BOX ASSOCIATED DOMAIN-CONTAINING PROTEIN-RELATED"/>
    <property type="match status" value="1"/>
</dbReference>
<evidence type="ECO:0000313" key="2">
    <source>
        <dbReference type="Proteomes" id="UP000008068"/>
    </source>
</evidence>
<proteinExistence type="predicted"/>
<keyword evidence="2" id="KW-1185">Reference proteome</keyword>
<dbReference type="eggNOG" id="ENOG502TK11">
    <property type="taxonomic scope" value="Eukaryota"/>
</dbReference>